<reference evidence="2" key="1">
    <citation type="submission" date="2015-04" db="EMBL/GenBank/DDBJ databases">
        <authorList>
            <person name="Syromyatnikov M.Y."/>
            <person name="Popov V.N."/>
        </authorList>
    </citation>
    <scope>NUCLEOTIDE SEQUENCE [LARGE SCALE GENOMIC DNA]</scope>
</reference>
<evidence type="ECO:0000313" key="2">
    <source>
        <dbReference type="EMBL" id="CRK92945.1"/>
    </source>
</evidence>
<evidence type="ECO:0000313" key="3">
    <source>
        <dbReference type="Proteomes" id="UP000183832"/>
    </source>
</evidence>
<keyword evidence="3" id="KW-1185">Reference proteome</keyword>
<name>A0A1J1I3K8_9DIPT</name>
<sequence length="68" mass="7664">MRILKFSFSLIITLIIIQNVRCGDEIIEDVDAEVLKTVDGQNLLELDSNEEPILVPVDGKDVKTDTFM</sequence>
<feature type="chain" id="PRO_5011955587" evidence="1">
    <location>
        <begin position="23"/>
        <end position="68"/>
    </location>
</feature>
<organism evidence="2 3">
    <name type="scientific">Clunio marinus</name>
    <dbReference type="NCBI Taxonomy" id="568069"/>
    <lineage>
        <taxon>Eukaryota</taxon>
        <taxon>Metazoa</taxon>
        <taxon>Ecdysozoa</taxon>
        <taxon>Arthropoda</taxon>
        <taxon>Hexapoda</taxon>
        <taxon>Insecta</taxon>
        <taxon>Pterygota</taxon>
        <taxon>Neoptera</taxon>
        <taxon>Endopterygota</taxon>
        <taxon>Diptera</taxon>
        <taxon>Nematocera</taxon>
        <taxon>Chironomoidea</taxon>
        <taxon>Chironomidae</taxon>
        <taxon>Clunio</taxon>
    </lineage>
</organism>
<dbReference type="EMBL" id="CVRI01000036">
    <property type="protein sequence ID" value="CRK92945.1"/>
    <property type="molecule type" value="Genomic_DNA"/>
</dbReference>
<keyword evidence="1" id="KW-0732">Signal</keyword>
<evidence type="ECO:0000256" key="1">
    <source>
        <dbReference type="SAM" id="SignalP"/>
    </source>
</evidence>
<dbReference type="Proteomes" id="UP000183832">
    <property type="component" value="Unassembled WGS sequence"/>
</dbReference>
<proteinExistence type="predicted"/>
<accession>A0A1J1I3K8</accession>
<protein>
    <submittedName>
        <fullName evidence="2">CLUMA_CG006579, isoform A</fullName>
    </submittedName>
</protein>
<dbReference type="AlphaFoldDB" id="A0A1J1I3K8"/>
<feature type="signal peptide" evidence="1">
    <location>
        <begin position="1"/>
        <end position="22"/>
    </location>
</feature>
<gene>
    <name evidence="2" type="ORF">CLUMA_CG006579</name>
</gene>